<sequence length="280" mass="31886">MARRRHNHPEEDSPVPREINEAVEAARRANPFNPPWDQEERDLEDITESLGDLVVTPERPPAFVRGLEWRAPPEGQQQPQTLVINSQDPTQNIINMVITVVANNWVIAIQQLPTSIANFVNSQPQNILSQMETICERFGGGADWREGIIILLLKVLIERRLRQRQGGDVEEKKFEEEKKEVQNSSRLFTRPRPPDEILISALLEINNWSARNDGIEKLVPPILTLEGIARGSQSLSQLGNTVHTALGKLRSEHPEYWIPLSLEAYAAWHEGDIVPLFNFR</sequence>
<proteinExistence type="predicted"/>
<name>A9KC72_COXBN</name>
<evidence type="ECO:0000313" key="2">
    <source>
        <dbReference type="EMBL" id="ABS77014.1"/>
    </source>
</evidence>
<dbReference type="Proteomes" id="UP000008555">
    <property type="component" value="Chromosome"/>
</dbReference>
<evidence type="ECO:0000256" key="1">
    <source>
        <dbReference type="SAM" id="MobiDB-lite"/>
    </source>
</evidence>
<accession>A9KC72</accession>
<dbReference type="RefSeq" id="WP_011996678.1">
    <property type="nucleotide sequence ID" value="NC_009727.1"/>
</dbReference>
<gene>
    <name evidence="2" type="ordered locus">CBUD_0664</name>
</gene>
<feature type="compositionally biased region" description="Basic and acidic residues" evidence="1">
    <location>
        <begin position="167"/>
        <end position="181"/>
    </location>
</feature>
<dbReference type="EMBL" id="CP000733">
    <property type="protein sequence ID" value="ABS77014.1"/>
    <property type="molecule type" value="Genomic_DNA"/>
</dbReference>
<reference evidence="2 3" key="1">
    <citation type="journal article" date="2009" name="Infect. Immun.">
        <title>Comparative genomics reveal extensive transposon-mediated genomic plasticity and diversity among potential effector proteins within the genus Coxiella.</title>
        <authorList>
            <person name="Beare P.A."/>
            <person name="Unsworth N."/>
            <person name="Andoh M."/>
            <person name="Voth D.E."/>
            <person name="Omsland A."/>
            <person name="Gilk S.D."/>
            <person name="Williams K.P."/>
            <person name="Sobral B.W."/>
            <person name="Kupko J.J.III."/>
            <person name="Porcella S.F."/>
            <person name="Samuel J.E."/>
            <person name="Heinzen R.A."/>
        </authorList>
    </citation>
    <scope>NUCLEOTIDE SEQUENCE [LARGE SCALE GENOMIC DNA]</scope>
    <source>
        <strain evidence="2 3">Dugway 5J108-111</strain>
    </source>
</reference>
<organism evidence="2 3">
    <name type="scientific">Coxiella burnetii (strain Dugway 5J108-111)</name>
    <dbReference type="NCBI Taxonomy" id="434922"/>
    <lineage>
        <taxon>Bacteria</taxon>
        <taxon>Pseudomonadati</taxon>
        <taxon>Pseudomonadota</taxon>
        <taxon>Gammaproteobacteria</taxon>
        <taxon>Legionellales</taxon>
        <taxon>Coxiellaceae</taxon>
        <taxon>Coxiella</taxon>
    </lineage>
</organism>
<dbReference type="AlphaFoldDB" id="A9KC72"/>
<dbReference type="KEGG" id="cbd:CBUD_0664"/>
<dbReference type="HOGENOM" id="CLU_086597_0_0_6"/>
<protein>
    <submittedName>
        <fullName evidence="2">Uncharacterized protein</fullName>
    </submittedName>
</protein>
<feature type="region of interest" description="Disordered" evidence="1">
    <location>
        <begin position="167"/>
        <end position="188"/>
    </location>
</feature>
<evidence type="ECO:0000313" key="3">
    <source>
        <dbReference type="Proteomes" id="UP000008555"/>
    </source>
</evidence>